<dbReference type="GO" id="GO:0005886">
    <property type="term" value="C:plasma membrane"/>
    <property type="evidence" value="ECO:0007669"/>
    <property type="project" value="UniProtKB-SubCell"/>
</dbReference>
<keyword evidence="8 11" id="KW-1278">Translocase</keyword>
<evidence type="ECO:0000256" key="4">
    <source>
        <dbReference type="ARBA" id="ARBA00022448"/>
    </source>
</evidence>
<evidence type="ECO:0000256" key="7">
    <source>
        <dbReference type="ARBA" id="ARBA00022719"/>
    </source>
</evidence>
<dbReference type="NCBIfam" id="NF004323">
    <property type="entry name" value="PRK05715.1-5"/>
    <property type="match status" value="1"/>
</dbReference>
<keyword evidence="7 11" id="KW-0874">Quinone</keyword>
<dbReference type="PANTHER" id="PTHR11434">
    <property type="entry name" value="NADH-UBIQUINONE OXIDOREDUCTASE SUBUNIT ND4L"/>
    <property type="match status" value="1"/>
</dbReference>
<name>A0A3M0BSR1_9AQUI</name>
<dbReference type="RefSeq" id="WP_121922639.1">
    <property type="nucleotide sequence ID" value="NZ_REFO01000010.1"/>
</dbReference>
<proteinExistence type="inferred from homology"/>
<evidence type="ECO:0000256" key="6">
    <source>
        <dbReference type="ARBA" id="ARBA00022692"/>
    </source>
</evidence>
<keyword evidence="4 11" id="KW-0813">Transport</keyword>
<evidence type="ECO:0000256" key="5">
    <source>
        <dbReference type="ARBA" id="ARBA00022519"/>
    </source>
</evidence>
<feature type="transmembrane region" description="Helical" evidence="11">
    <location>
        <begin position="62"/>
        <end position="85"/>
    </location>
</feature>
<dbReference type="OrthoDB" id="9810120at2"/>
<keyword evidence="13" id="KW-1185">Reference proteome</keyword>
<dbReference type="PANTHER" id="PTHR11434:SF16">
    <property type="entry name" value="NADH-UBIQUINONE OXIDOREDUCTASE CHAIN 4L"/>
    <property type="match status" value="1"/>
</dbReference>
<evidence type="ECO:0000256" key="8">
    <source>
        <dbReference type="ARBA" id="ARBA00022967"/>
    </source>
</evidence>
<evidence type="ECO:0000256" key="11">
    <source>
        <dbReference type="HAMAP-Rule" id="MF_01456"/>
    </source>
</evidence>
<comment type="caution">
    <text evidence="12">The sequence shown here is derived from an EMBL/GenBank/DDBJ whole genome shotgun (WGS) entry which is preliminary data.</text>
</comment>
<evidence type="ECO:0000256" key="2">
    <source>
        <dbReference type="ARBA" id="ARBA00004141"/>
    </source>
</evidence>
<dbReference type="Proteomes" id="UP000280842">
    <property type="component" value="Unassembled WGS sequence"/>
</dbReference>
<comment type="subcellular location">
    <subcellularLocation>
        <location evidence="11">Cell membrane</location>
        <topology evidence="11">Multi-pass membrane protein</topology>
    </subcellularLocation>
    <subcellularLocation>
        <location evidence="2">Membrane</location>
        <topology evidence="2">Multi-pass membrane protein</topology>
    </subcellularLocation>
</comment>
<gene>
    <name evidence="11" type="primary">nuoK</name>
    <name evidence="12" type="ORF">CLV39_0508</name>
</gene>
<evidence type="ECO:0000313" key="12">
    <source>
        <dbReference type="EMBL" id="RMA97878.1"/>
    </source>
</evidence>
<sequence length="101" mass="11129">MSIPYEYYIALSGLLMVIGLVGIIIRRNIIAVLISTELMLNAVNIAFVAFDMKLHDVAGQVFVFFILTIAAAEAAIGLGLIMAIYRLRKDVNIDTLTELKL</sequence>
<keyword evidence="9 11" id="KW-1133">Transmembrane helix</keyword>
<dbReference type="NCBIfam" id="NF004321">
    <property type="entry name" value="PRK05715.1-3"/>
    <property type="match status" value="1"/>
</dbReference>
<keyword evidence="11" id="KW-0520">NAD</keyword>
<keyword evidence="11" id="KW-1003">Cell membrane</keyword>
<dbReference type="GO" id="GO:0050136">
    <property type="term" value="F:NADH dehydrogenase (quinone) (non-electrogenic) activity"/>
    <property type="evidence" value="ECO:0007669"/>
    <property type="project" value="UniProtKB-UniRule"/>
</dbReference>
<comment type="function">
    <text evidence="1 11">NDH-1 shuttles electrons from NADH, via FMN and iron-sulfur (Fe-S) centers, to quinones in the respiratory chain. The immediate electron acceptor for the enzyme in this species is believed to be ubiquinone. Couples the redox reaction to proton translocation (for every two electrons transferred, four hydrogen ions are translocated across the cytoplasmic membrane), and thus conserves the redox energy in a proton gradient.</text>
</comment>
<feature type="transmembrane region" description="Helical" evidence="11">
    <location>
        <begin position="6"/>
        <end position="25"/>
    </location>
</feature>
<dbReference type="InterPro" id="IPR039428">
    <property type="entry name" value="NUOK/Mnh_C1-like"/>
</dbReference>
<dbReference type="GO" id="GO:0048038">
    <property type="term" value="F:quinone binding"/>
    <property type="evidence" value="ECO:0007669"/>
    <property type="project" value="UniProtKB-KW"/>
</dbReference>
<comment type="subunit">
    <text evidence="11">NDH-1 is composed of 14 different subunits. Subunits NuoA, H, J, K, L, M, N constitute the membrane sector of the complex.</text>
</comment>
<keyword evidence="6 11" id="KW-0812">Transmembrane</keyword>
<dbReference type="GO" id="GO:0030964">
    <property type="term" value="C:NADH dehydrogenase complex"/>
    <property type="evidence" value="ECO:0007669"/>
    <property type="project" value="TreeGrafter"/>
</dbReference>
<evidence type="ECO:0000313" key="13">
    <source>
        <dbReference type="Proteomes" id="UP000280842"/>
    </source>
</evidence>
<accession>A0A3M0BSR1</accession>
<evidence type="ECO:0000256" key="1">
    <source>
        <dbReference type="ARBA" id="ARBA00002378"/>
    </source>
</evidence>
<dbReference type="EC" id="7.1.1.-" evidence="11"/>
<dbReference type="HAMAP" id="MF_01456">
    <property type="entry name" value="NDH1_NuoK"/>
    <property type="match status" value="1"/>
</dbReference>
<organism evidence="12 13">
    <name type="scientific">Hydrogenothermus marinus</name>
    <dbReference type="NCBI Taxonomy" id="133270"/>
    <lineage>
        <taxon>Bacteria</taxon>
        <taxon>Pseudomonadati</taxon>
        <taxon>Aquificota</taxon>
        <taxon>Aquificia</taxon>
        <taxon>Aquificales</taxon>
        <taxon>Hydrogenothermaceae</taxon>
        <taxon>Hydrogenothermus</taxon>
    </lineage>
</organism>
<dbReference type="NCBIfam" id="NF004320">
    <property type="entry name" value="PRK05715.1-2"/>
    <property type="match status" value="1"/>
</dbReference>
<dbReference type="InterPro" id="IPR001133">
    <property type="entry name" value="NADH_UbQ_OxRdtase_chain4L/K"/>
</dbReference>
<reference evidence="12 13" key="1">
    <citation type="submission" date="2018-10" db="EMBL/GenBank/DDBJ databases">
        <title>Genomic Encyclopedia of Archaeal and Bacterial Type Strains, Phase II (KMG-II): from individual species to whole genera.</title>
        <authorList>
            <person name="Goeker M."/>
        </authorList>
    </citation>
    <scope>NUCLEOTIDE SEQUENCE [LARGE SCALE GENOMIC DNA]</scope>
    <source>
        <strain evidence="12 13">VM1</strain>
    </source>
</reference>
<evidence type="ECO:0000256" key="10">
    <source>
        <dbReference type="ARBA" id="ARBA00023136"/>
    </source>
</evidence>
<dbReference type="Pfam" id="PF00420">
    <property type="entry name" value="Oxidored_q2"/>
    <property type="match status" value="1"/>
</dbReference>
<evidence type="ECO:0000256" key="9">
    <source>
        <dbReference type="ARBA" id="ARBA00022989"/>
    </source>
</evidence>
<keyword evidence="5" id="KW-0997">Cell inner membrane</keyword>
<comment type="catalytic activity">
    <reaction evidence="11">
        <text>a quinone + NADH + 5 H(+)(in) = a quinol + NAD(+) + 4 H(+)(out)</text>
        <dbReference type="Rhea" id="RHEA:57888"/>
        <dbReference type="ChEBI" id="CHEBI:15378"/>
        <dbReference type="ChEBI" id="CHEBI:24646"/>
        <dbReference type="ChEBI" id="CHEBI:57540"/>
        <dbReference type="ChEBI" id="CHEBI:57945"/>
        <dbReference type="ChEBI" id="CHEBI:132124"/>
    </reaction>
</comment>
<dbReference type="GO" id="GO:0042773">
    <property type="term" value="P:ATP synthesis coupled electron transport"/>
    <property type="evidence" value="ECO:0007669"/>
    <property type="project" value="InterPro"/>
</dbReference>
<comment type="similarity">
    <text evidence="3 11">Belongs to the complex I subunit 4L family.</text>
</comment>
<dbReference type="Gene3D" id="1.10.287.3510">
    <property type="match status" value="1"/>
</dbReference>
<dbReference type="AlphaFoldDB" id="A0A3M0BSR1"/>
<dbReference type="EMBL" id="REFO01000010">
    <property type="protein sequence ID" value="RMA97878.1"/>
    <property type="molecule type" value="Genomic_DNA"/>
</dbReference>
<keyword evidence="10 11" id="KW-0472">Membrane</keyword>
<evidence type="ECO:0000256" key="3">
    <source>
        <dbReference type="ARBA" id="ARBA00010519"/>
    </source>
</evidence>
<dbReference type="FunFam" id="1.10.287.3510:FF:000001">
    <property type="entry name" value="NADH-quinone oxidoreductase subunit K"/>
    <property type="match status" value="1"/>
</dbReference>
<protein>
    <recommendedName>
        <fullName evidence="11">NADH-quinone oxidoreductase subunit K</fullName>
        <ecNumber evidence="11">7.1.1.-</ecNumber>
    </recommendedName>
    <alternativeName>
        <fullName evidence="11">NADH dehydrogenase I subunit K</fullName>
    </alternativeName>
    <alternativeName>
        <fullName evidence="11">NDH-1 subunit K</fullName>
    </alternativeName>
</protein>
<keyword evidence="11" id="KW-0830">Ubiquinone</keyword>
<feature type="transmembrane region" description="Helical" evidence="11">
    <location>
        <begin position="30"/>
        <end position="50"/>
    </location>
</feature>